<organism evidence="1">
    <name type="scientific">Ixodes ricinus</name>
    <name type="common">Common tick</name>
    <name type="synonym">Acarus ricinus</name>
    <dbReference type="NCBI Taxonomy" id="34613"/>
    <lineage>
        <taxon>Eukaryota</taxon>
        <taxon>Metazoa</taxon>
        <taxon>Ecdysozoa</taxon>
        <taxon>Arthropoda</taxon>
        <taxon>Chelicerata</taxon>
        <taxon>Arachnida</taxon>
        <taxon>Acari</taxon>
        <taxon>Parasitiformes</taxon>
        <taxon>Ixodida</taxon>
        <taxon>Ixodoidea</taxon>
        <taxon>Ixodidae</taxon>
        <taxon>Ixodinae</taxon>
        <taxon>Ixodes</taxon>
    </lineage>
</organism>
<protein>
    <submittedName>
        <fullName evidence="1">Uncharacterized protein</fullName>
    </submittedName>
</protein>
<reference evidence="1" key="1">
    <citation type="journal article" date="2015" name="Sci. Rep.">
        <title>Tissue- and time-dependent transcription in Ixodes ricinus salivary glands and midguts when blood feeding on the vertebrate host.</title>
        <authorList>
            <person name="Kotsyfakis M."/>
            <person name="Schwarz A."/>
            <person name="Erhart J."/>
            <person name="Ribeiro J.M."/>
        </authorList>
    </citation>
    <scope>NUCLEOTIDE SEQUENCE</scope>
    <source>
        <tissue evidence="1">Salivary gland and midgut</tissue>
    </source>
</reference>
<dbReference type="EMBL" id="GANP01006958">
    <property type="protein sequence ID" value="JAB77510.1"/>
    <property type="molecule type" value="mRNA"/>
</dbReference>
<sequence>ICAKIILSSTFAASHYACDGELTLRHTALSDRVPKLTRSYSRVRVLYLAVQKPTRVRCSICVDTRHNLPE</sequence>
<name>V5H3E0_IXORI</name>
<feature type="non-terminal residue" evidence="1">
    <location>
        <position position="1"/>
    </location>
</feature>
<accession>V5H3E0</accession>
<evidence type="ECO:0000313" key="1">
    <source>
        <dbReference type="EMBL" id="JAB77510.1"/>
    </source>
</evidence>
<proteinExistence type="evidence at transcript level"/>
<dbReference type="AlphaFoldDB" id="V5H3E0"/>